<organism evidence="1 2">
    <name type="scientific">Actinobacillus ureae ATCC 25976</name>
    <dbReference type="NCBI Taxonomy" id="887324"/>
    <lineage>
        <taxon>Bacteria</taxon>
        <taxon>Pseudomonadati</taxon>
        <taxon>Pseudomonadota</taxon>
        <taxon>Gammaproteobacteria</taxon>
        <taxon>Pasteurellales</taxon>
        <taxon>Pasteurellaceae</taxon>
        <taxon>Actinobacillus</taxon>
    </lineage>
</organism>
<dbReference type="EMBL" id="AEVG01000134">
    <property type="protein sequence ID" value="EFX90852.1"/>
    <property type="molecule type" value="Genomic_DNA"/>
</dbReference>
<accession>E8KJS4</accession>
<evidence type="ECO:0000313" key="2">
    <source>
        <dbReference type="Proteomes" id="UP000005467"/>
    </source>
</evidence>
<dbReference type="AlphaFoldDB" id="E8KJS4"/>
<comment type="caution">
    <text evidence="1">The sequence shown here is derived from an EMBL/GenBank/DDBJ whole genome shotgun (WGS) entry which is preliminary data.</text>
</comment>
<gene>
    <name evidence="1" type="ORF">HMPREF0027_2091</name>
</gene>
<name>E8KJS4_9PAST</name>
<dbReference type="Proteomes" id="UP000005467">
    <property type="component" value="Unassembled WGS sequence"/>
</dbReference>
<proteinExistence type="predicted"/>
<sequence length="40" mass="4701">MNKRSDFSLFLQNLGQIRPLFIPFCYNEMPFVLYSIAQTG</sequence>
<protein>
    <submittedName>
        <fullName evidence="1">Uncharacterized protein</fullName>
    </submittedName>
</protein>
<reference evidence="1 2" key="1">
    <citation type="submission" date="2011-01" db="EMBL/GenBank/DDBJ databases">
        <authorList>
            <person name="Muzny D."/>
            <person name="Qin X."/>
            <person name="Deng J."/>
            <person name="Jiang H."/>
            <person name="Liu Y."/>
            <person name="Qu J."/>
            <person name="Song X.-Z."/>
            <person name="Zhang L."/>
            <person name="Thornton R."/>
            <person name="Coyle M."/>
            <person name="Francisco L."/>
            <person name="Jackson L."/>
            <person name="Javaid M."/>
            <person name="Korchina V."/>
            <person name="Kovar C."/>
            <person name="Mata R."/>
            <person name="Mathew T."/>
            <person name="Ngo R."/>
            <person name="Nguyen L."/>
            <person name="Nguyen N."/>
            <person name="Okwuonu G."/>
            <person name="Ongeri F."/>
            <person name="Pham C."/>
            <person name="Simmons D."/>
            <person name="Wilczek-Boney K."/>
            <person name="Hale W."/>
            <person name="Jakkamsetti A."/>
            <person name="Pham P."/>
            <person name="Ruth R."/>
            <person name="San Lucas F."/>
            <person name="Warren J."/>
            <person name="Zhang J."/>
            <person name="Zhao Z."/>
            <person name="Zhou C."/>
            <person name="Zhu D."/>
            <person name="Lee S."/>
            <person name="Bess C."/>
            <person name="Blankenburg K."/>
            <person name="Forbes L."/>
            <person name="Fu Q."/>
            <person name="Gubbala S."/>
            <person name="Hirani K."/>
            <person name="Jayaseelan J.C."/>
            <person name="Lara F."/>
            <person name="Munidasa M."/>
            <person name="Palculict T."/>
            <person name="Patil S."/>
            <person name="Pu L.-L."/>
            <person name="Saada N."/>
            <person name="Tang L."/>
            <person name="Weissenberger G."/>
            <person name="Zhu Y."/>
            <person name="Hemphill L."/>
            <person name="Shang Y."/>
            <person name="Youmans B."/>
            <person name="Ayvaz T."/>
            <person name="Ross M."/>
            <person name="Santibanez J."/>
            <person name="Aqrawi P."/>
            <person name="Gross S."/>
            <person name="Joshi V."/>
            <person name="Fowler G."/>
            <person name="Nazareth L."/>
            <person name="Reid J."/>
            <person name="Worley K."/>
            <person name="Petrosino J."/>
            <person name="Highlander S."/>
            <person name="Gibbs R."/>
        </authorList>
    </citation>
    <scope>NUCLEOTIDE SEQUENCE [LARGE SCALE GENOMIC DNA]</scope>
    <source>
        <strain evidence="1 2">ATCC 25976</strain>
    </source>
</reference>
<evidence type="ECO:0000313" key="1">
    <source>
        <dbReference type="EMBL" id="EFX90852.1"/>
    </source>
</evidence>
<dbReference type="HOGENOM" id="CLU_3283646_0_0_6"/>
<keyword evidence="2" id="KW-1185">Reference proteome</keyword>